<accession>A0A4Y1ZAU4</accession>
<dbReference type="AlphaFoldDB" id="A0A4Y1ZAU4"/>
<sequence length="76" mass="8486">MSAKIIATPLPLDAMSGVLQPFLKVEENKQWSPLTILADQKINEDRESADDQGFINVSSADESLPYRRILAQNIEN</sequence>
<proteinExistence type="predicted"/>
<gene>
    <name evidence="1" type="ORF">NBRC111894_1740</name>
</gene>
<protein>
    <submittedName>
        <fullName evidence="1">Uncharacterized protein</fullName>
    </submittedName>
</protein>
<dbReference type="Proteomes" id="UP000319716">
    <property type="component" value="Unassembled WGS sequence"/>
</dbReference>
<organism evidence="1 2">
    <name type="scientific">Sporolactobacillus inulinus</name>
    <dbReference type="NCBI Taxonomy" id="2078"/>
    <lineage>
        <taxon>Bacteria</taxon>
        <taxon>Bacillati</taxon>
        <taxon>Bacillota</taxon>
        <taxon>Bacilli</taxon>
        <taxon>Bacillales</taxon>
        <taxon>Sporolactobacillaceae</taxon>
        <taxon>Sporolactobacillus</taxon>
    </lineage>
</organism>
<dbReference type="EMBL" id="BEXB01000011">
    <property type="protein sequence ID" value="GAY76186.1"/>
    <property type="molecule type" value="Genomic_DNA"/>
</dbReference>
<evidence type="ECO:0000313" key="2">
    <source>
        <dbReference type="Proteomes" id="UP000319716"/>
    </source>
</evidence>
<comment type="caution">
    <text evidence="1">The sequence shown here is derived from an EMBL/GenBank/DDBJ whole genome shotgun (WGS) entry which is preliminary data.</text>
</comment>
<reference evidence="1 2" key="1">
    <citation type="submission" date="2017-11" db="EMBL/GenBank/DDBJ databases">
        <title>Draft Genome Sequence of Sporolactobacillus inulinus NBRC 111894 Isolated from Koso, a Japanese Sugar-Vegetable Fermented Beverage.</title>
        <authorList>
            <person name="Chiou T.Y."/>
            <person name="Oshima K."/>
            <person name="Suda W."/>
            <person name="Hattori M."/>
            <person name="Takahashi T."/>
        </authorList>
    </citation>
    <scope>NUCLEOTIDE SEQUENCE [LARGE SCALE GENOMIC DNA]</scope>
    <source>
        <strain evidence="1 2">NBRC111894</strain>
    </source>
</reference>
<evidence type="ECO:0000313" key="1">
    <source>
        <dbReference type="EMBL" id="GAY76186.1"/>
    </source>
</evidence>
<name>A0A4Y1ZAU4_9BACL</name>